<evidence type="ECO:0000259" key="4">
    <source>
        <dbReference type="PROSITE" id="PS50893"/>
    </source>
</evidence>
<evidence type="ECO:0000256" key="1">
    <source>
        <dbReference type="ARBA" id="ARBA00022448"/>
    </source>
</evidence>
<evidence type="ECO:0000256" key="3">
    <source>
        <dbReference type="ARBA" id="ARBA00022840"/>
    </source>
</evidence>
<accession>A0A162DG31</accession>
<sequence>MENVIQMNDVSKSFKEFQLQNMSFSIKKGFVTGFIGANGSGKTTILKMLLNLIKPDSGQISIFGLDLQKHEKEIKERIGVVFDENILFESMSIHEIKKIIAPAYGGWEESDFQYYLDKFELPQKQSINKFSKGMKMKASLAFALSHQAELLLMDEPTAGLDPTFRREFLQLLRELMLDENKSILFSSHITTDMDRIADYITFIDQGAHVFTKEFYQIEKEFAVVRGNIELLDQDTEREFLSIEKSNSSFEALTNQVLNVENLFGEEVLIEKASLEDIMYFTKRRRAHA</sequence>
<dbReference type="InterPro" id="IPR027417">
    <property type="entry name" value="P-loop_NTPase"/>
</dbReference>
<dbReference type="Proteomes" id="UP000075806">
    <property type="component" value="Unassembled WGS sequence"/>
</dbReference>
<dbReference type="AlphaFoldDB" id="A0A162DG31"/>
<keyword evidence="6" id="KW-1185">Reference proteome</keyword>
<dbReference type="CDD" id="cd03230">
    <property type="entry name" value="ABC_DR_subfamily_A"/>
    <property type="match status" value="1"/>
</dbReference>
<evidence type="ECO:0000313" key="6">
    <source>
        <dbReference type="Proteomes" id="UP000075806"/>
    </source>
</evidence>
<dbReference type="InterPro" id="IPR051782">
    <property type="entry name" value="ABC_Transporter_VariousFunc"/>
</dbReference>
<feature type="domain" description="ABC transporter" evidence="4">
    <location>
        <begin position="5"/>
        <end position="230"/>
    </location>
</feature>
<gene>
    <name evidence="5" type="ORF">AZF04_08295</name>
</gene>
<keyword evidence="2" id="KW-0547">Nucleotide-binding</keyword>
<dbReference type="PROSITE" id="PS50893">
    <property type="entry name" value="ABC_TRANSPORTER_2"/>
    <property type="match status" value="1"/>
</dbReference>
<dbReference type="OrthoDB" id="9804819at2"/>
<evidence type="ECO:0000256" key="2">
    <source>
        <dbReference type="ARBA" id="ARBA00022741"/>
    </source>
</evidence>
<proteinExistence type="predicted"/>
<dbReference type="STRING" id="519424.AZF04_08295"/>
<dbReference type="Pfam" id="PF00005">
    <property type="entry name" value="ABC_tran"/>
    <property type="match status" value="1"/>
</dbReference>
<protein>
    <submittedName>
        <fullName evidence="5">Sodium ABC transporter ATP-binding protein</fullName>
    </submittedName>
</protein>
<dbReference type="SMART" id="SM00382">
    <property type="entry name" value="AAA"/>
    <property type="match status" value="1"/>
</dbReference>
<keyword evidence="1" id="KW-0813">Transport</keyword>
<keyword evidence="3 5" id="KW-0067">ATP-binding</keyword>
<organism evidence="5 6">
    <name type="scientific">Alkalihalobacillus trypoxylicola</name>
    <dbReference type="NCBI Taxonomy" id="519424"/>
    <lineage>
        <taxon>Bacteria</taxon>
        <taxon>Bacillati</taxon>
        <taxon>Bacillota</taxon>
        <taxon>Bacilli</taxon>
        <taxon>Bacillales</taxon>
        <taxon>Bacillaceae</taxon>
        <taxon>Alkalihalobacillus</taxon>
    </lineage>
</organism>
<dbReference type="GO" id="GO:0016887">
    <property type="term" value="F:ATP hydrolysis activity"/>
    <property type="evidence" value="ECO:0007669"/>
    <property type="project" value="InterPro"/>
</dbReference>
<dbReference type="GO" id="GO:0005524">
    <property type="term" value="F:ATP binding"/>
    <property type="evidence" value="ECO:0007669"/>
    <property type="project" value="UniProtKB-KW"/>
</dbReference>
<comment type="caution">
    <text evidence="5">The sequence shown here is derived from an EMBL/GenBank/DDBJ whole genome shotgun (WGS) entry which is preliminary data.</text>
</comment>
<dbReference type="InterPro" id="IPR003593">
    <property type="entry name" value="AAA+_ATPase"/>
</dbReference>
<dbReference type="PANTHER" id="PTHR42939">
    <property type="entry name" value="ABC TRANSPORTER ATP-BINDING PROTEIN ALBC-RELATED"/>
    <property type="match status" value="1"/>
</dbReference>
<dbReference type="InterPro" id="IPR003439">
    <property type="entry name" value="ABC_transporter-like_ATP-bd"/>
</dbReference>
<evidence type="ECO:0000313" key="5">
    <source>
        <dbReference type="EMBL" id="KYG29510.1"/>
    </source>
</evidence>
<reference evidence="5" key="1">
    <citation type="submission" date="2016-02" db="EMBL/GenBank/DDBJ databases">
        <title>Genome sequence of Bacillus trypoxylicola KCTC 13244(T).</title>
        <authorList>
            <person name="Jeong H."/>
            <person name="Park S.-H."/>
            <person name="Choi S.-K."/>
        </authorList>
    </citation>
    <scope>NUCLEOTIDE SEQUENCE [LARGE SCALE GENOMIC DNA]</scope>
    <source>
        <strain evidence="5">KCTC 13244</strain>
    </source>
</reference>
<dbReference type="EMBL" id="LTAO01000023">
    <property type="protein sequence ID" value="KYG29510.1"/>
    <property type="molecule type" value="Genomic_DNA"/>
</dbReference>
<dbReference type="SUPFAM" id="SSF52540">
    <property type="entry name" value="P-loop containing nucleoside triphosphate hydrolases"/>
    <property type="match status" value="1"/>
</dbReference>
<name>A0A162DG31_9BACI</name>
<dbReference type="Gene3D" id="3.40.50.300">
    <property type="entry name" value="P-loop containing nucleotide triphosphate hydrolases"/>
    <property type="match status" value="1"/>
</dbReference>
<dbReference type="RefSeq" id="WP_061949306.1">
    <property type="nucleotide sequence ID" value="NZ_LTAO01000023.1"/>
</dbReference>
<dbReference type="PANTHER" id="PTHR42939:SF3">
    <property type="entry name" value="ABC TRANSPORTER ATP-BINDING COMPONENT"/>
    <property type="match status" value="1"/>
</dbReference>